<feature type="compositionally biased region" description="Polar residues" evidence="1">
    <location>
        <begin position="39"/>
        <end position="57"/>
    </location>
</feature>
<proteinExistence type="predicted"/>
<reference evidence="2 3" key="2">
    <citation type="submission" date="2018-11" db="EMBL/GenBank/DDBJ databases">
        <authorList>
            <consortium name="Pathogen Informatics"/>
        </authorList>
    </citation>
    <scope>NUCLEOTIDE SEQUENCE [LARGE SCALE GENOMIC DNA]</scope>
    <source>
        <strain evidence="2 3">Egypt</strain>
    </source>
</reference>
<evidence type="ECO:0000313" key="3">
    <source>
        <dbReference type="Proteomes" id="UP000272942"/>
    </source>
</evidence>
<organism evidence="4">
    <name type="scientific">Echinostoma caproni</name>
    <dbReference type="NCBI Taxonomy" id="27848"/>
    <lineage>
        <taxon>Eukaryota</taxon>
        <taxon>Metazoa</taxon>
        <taxon>Spiralia</taxon>
        <taxon>Lophotrochozoa</taxon>
        <taxon>Platyhelminthes</taxon>
        <taxon>Trematoda</taxon>
        <taxon>Digenea</taxon>
        <taxon>Plagiorchiida</taxon>
        <taxon>Echinostomata</taxon>
        <taxon>Echinostomatoidea</taxon>
        <taxon>Echinostomatidae</taxon>
        <taxon>Echinostoma</taxon>
    </lineage>
</organism>
<dbReference type="EMBL" id="UZAN01075604">
    <property type="protein sequence ID" value="VDP95793.1"/>
    <property type="molecule type" value="Genomic_DNA"/>
</dbReference>
<dbReference type="OrthoDB" id="1920064at2759"/>
<dbReference type="WBParaSite" id="ECPE_0001824701-mRNA-1">
    <property type="protein sequence ID" value="ECPE_0001824701-mRNA-1"/>
    <property type="gene ID" value="ECPE_0001824701"/>
</dbReference>
<evidence type="ECO:0000256" key="1">
    <source>
        <dbReference type="SAM" id="MobiDB-lite"/>
    </source>
</evidence>
<dbReference type="AlphaFoldDB" id="A0A183BG62"/>
<keyword evidence="3" id="KW-1185">Reference proteome</keyword>
<reference evidence="4" key="1">
    <citation type="submission" date="2016-06" db="UniProtKB">
        <authorList>
            <consortium name="WormBaseParasite"/>
        </authorList>
    </citation>
    <scope>IDENTIFICATION</scope>
</reference>
<name>A0A183BG62_9TREM</name>
<dbReference type="Proteomes" id="UP000272942">
    <property type="component" value="Unassembled WGS sequence"/>
</dbReference>
<evidence type="ECO:0000313" key="4">
    <source>
        <dbReference type="WBParaSite" id="ECPE_0001824701-mRNA-1"/>
    </source>
</evidence>
<protein>
    <submittedName>
        <fullName evidence="4">DZF domain-containing protein</fullName>
    </submittedName>
</protein>
<evidence type="ECO:0000313" key="2">
    <source>
        <dbReference type="EMBL" id="VDP95793.1"/>
    </source>
</evidence>
<accession>A0A183BG62</accession>
<feature type="region of interest" description="Disordered" evidence="1">
    <location>
        <begin position="38"/>
        <end position="58"/>
    </location>
</feature>
<gene>
    <name evidence="2" type="ORF">ECPE_LOCUS18197</name>
</gene>
<sequence>MVGKVAGQLEVLCVVLGTGAVTNPITLAMDDVAFPSLPVSGQTPPLDKPSSTVQPPVTGSLKPDVIVAELWQAYTNYMELLAPELEAEAERIARQRVREEQEAAYRESLLQDQRKVIP</sequence>